<keyword evidence="4" id="KW-1185">Reference proteome</keyword>
<feature type="transmembrane region" description="Helical" evidence="1">
    <location>
        <begin position="117"/>
        <end position="137"/>
    </location>
</feature>
<feature type="transmembrane region" description="Helical" evidence="1">
    <location>
        <begin position="173"/>
        <end position="191"/>
    </location>
</feature>
<accession>A0A1T4TE39</accession>
<dbReference type="OrthoDB" id="5295945at2"/>
<feature type="domain" description="Cytidyltransferase-like" evidence="2">
    <location>
        <begin position="206"/>
        <end position="256"/>
    </location>
</feature>
<evidence type="ECO:0000256" key="1">
    <source>
        <dbReference type="SAM" id="Phobius"/>
    </source>
</evidence>
<keyword evidence="1" id="KW-0812">Transmembrane</keyword>
<feature type="transmembrane region" description="Helical" evidence="1">
    <location>
        <begin position="149"/>
        <end position="167"/>
    </location>
</feature>
<evidence type="ECO:0000259" key="2">
    <source>
        <dbReference type="Pfam" id="PF01467"/>
    </source>
</evidence>
<dbReference type="InterPro" id="IPR004821">
    <property type="entry name" value="Cyt_trans-like"/>
</dbReference>
<feature type="transmembrane region" description="Helical" evidence="1">
    <location>
        <begin position="82"/>
        <end position="105"/>
    </location>
</feature>
<evidence type="ECO:0000313" key="3">
    <source>
        <dbReference type="EMBL" id="SKA38611.1"/>
    </source>
</evidence>
<sequence length="421" mass="45937">MTLEGLAGKFSRYVRSPSTRMAAFVGLLSYLSYAYAHNSWSNPALIGVSLFVGVFLPSYAKLSNKAELWANNRFGFVTGGRLGRFIPQYVFNLAVFWVMLTGGALNRAGMASVGGAFGAALVTTLASQGIQYLGVYLFQRGIGDMNRNVLVGLSINLMLTALATAGVPFARDIFLVIGFGFGAILFGVGLMSDLRSQFAPKGGIGIFFGTFNPFHNTHLAMLKRALEERGLDKIIIHPTLVPRLHAEAFRKRQLRVARLDQGFQIYETTDKADVNVDYFPTGRMFLPPETRKALIELAVAEAGIGNRIEVAFMRETYDTNGFQGVIAAIKKAHPGVRLHGLHGTDLGGMFVRQIYDECGWIYPWRILRRDNVSATAIRRGAKGMTSGVVTDVLAQLSANVPVVVAGGRRFRNDNGVLTEGV</sequence>
<keyword evidence="1" id="KW-0472">Membrane</keyword>
<dbReference type="InterPro" id="IPR014729">
    <property type="entry name" value="Rossmann-like_a/b/a_fold"/>
</dbReference>
<dbReference type="EMBL" id="FUWJ01000016">
    <property type="protein sequence ID" value="SKA38611.1"/>
    <property type="molecule type" value="Genomic_DNA"/>
</dbReference>
<evidence type="ECO:0000313" key="4">
    <source>
        <dbReference type="Proteomes" id="UP000190092"/>
    </source>
</evidence>
<reference evidence="4" key="1">
    <citation type="submission" date="2017-02" db="EMBL/GenBank/DDBJ databases">
        <authorList>
            <person name="Varghese N."/>
            <person name="Submissions S."/>
        </authorList>
    </citation>
    <scope>NUCLEOTIDE SEQUENCE [LARGE SCALE GENOMIC DNA]</scope>
    <source>
        <strain evidence="4">ATCC 27094</strain>
    </source>
</reference>
<dbReference type="Pfam" id="PF01467">
    <property type="entry name" value="CTP_transf_like"/>
    <property type="match status" value="1"/>
</dbReference>
<dbReference type="AlphaFoldDB" id="A0A1T4TE39"/>
<keyword evidence="3" id="KW-0808">Transferase</keyword>
<keyword evidence="1" id="KW-1133">Transmembrane helix</keyword>
<dbReference type="RefSeq" id="WP_139374175.1">
    <property type="nucleotide sequence ID" value="NZ_FUWJ01000016.1"/>
</dbReference>
<protein>
    <submittedName>
        <fullName evidence="3">Cytidylyltransferase-like</fullName>
    </submittedName>
</protein>
<feature type="transmembrane region" description="Helical" evidence="1">
    <location>
        <begin position="44"/>
        <end position="62"/>
    </location>
</feature>
<organism evidence="3 4">
    <name type="scientific">Enhydrobacter aerosaccus</name>
    <dbReference type="NCBI Taxonomy" id="225324"/>
    <lineage>
        <taxon>Bacteria</taxon>
        <taxon>Pseudomonadati</taxon>
        <taxon>Pseudomonadota</taxon>
        <taxon>Alphaproteobacteria</taxon>
        <taxon>Hyphomicrobiales</taxon>
        <taxon>Enhydrobacter</taxon>
    </lineage>
</organism>
<gene>
    <name evidence="3" type="ORF">SAMN02745126_06064</name>
</gene>
<dbReference type="GO" id="GO:0016779">
    <property type="term" value="F:nucleotidyltransferase activity"/>
    <property type="evidence" value="ECO:0007669"/>
    <property type="project" value="UniProtKB-KW"/>
</dbReference>
<proteinExistence type="predicted"/>
<dbReference type="Gene3D" id="3.40.50.620">
    <property type="entry name" value="HUPs"/>
    <property type="match status" value="1"/>
</dbReference>
<dbReference type="SUPFAM" id="SSF52374">
    <property type="entry name" value="Nucleotidylyl transferase"/>
    <property type="match status" value="1"/>
</dbReference>
<keyword evidence="3" id="KW-0548">Nucleotidyltransferase</keyword>
<name>A0A1T4TE39_9HYPH</name>
<dbReference type="STRING" id="225324.SAMN02745126_06064"/>
<dbReference type="Proteomes" id="UP000190092">
    <property type="component" value="Unassembled WGS sequence"/>
</dbReference>